<dbReference type="Proteomes" id="UP001610432">
    <property type="component" value="Unassembled WGS sequence"/>
</dbReference>
<comment type="caution">
    <text evidence="1">The sequence shown here is derived from an EMBL/GenBank/DDBJ whole genome shotgun (WGS) entry which is preliminary data.</text>
</comment>
<protein>
    <recommendedName>
        <fullName evidence="3">Secreted protein</fullName>
    </recommendedName>
</protein>
<gene>
    <name evidence="1" type="ORF">BJX67DRAFT_272945</name>
</gene>
<sequence length="68" mass="7724">MIIFSSCLPFSSLASSCDDWLPILFREYILLCPCIPALSSDFDSLLVHITLLLYPLPAADVWPGWSYW</sequence>
<dbReference type="GeneID" id="98141590"/>
<accession>A0ABR4LEN3</accession>
<keyword evidence="2" id="KW-1185">Reference proteome</keyword>
<evidence type="ECO:0000313" key="1">
    <source>
        <dbReference type="EMBL" id="KAL2862999.1"/>
    </source>
</evidence>
<evidence type="ECO:0008006" key="3">
    <source>
        <dbReference type="Google" id="ProtNLM"/>
    </source>
</evidence>
<evidence type="ECO:0000313" key="2">
    <source>
        <dbReference type="Proteomes" id="UP001610432"/>
    </source>
</evidence>
<dbReference type="EMBL" id="JBFXLQ010000058">
    <property type="protein sequence ID" value="KAL2862999.1"/>
    <property type="molecule type" value="Genomic_DNA"/>
</dbReference>
<name>A0ABR4LEN3_9EURO</name>
<reference evidence="1 2" key="1">
    <citation type="submission" date="2024-07" db="EMBL/GenBank/DDBJ databases">
        <title>Section-level genome sequencing and comparative genomics of Aspergillus sections Usti and Cavernicolus.</title>
        <authorList>
            <consortium name="Lawrence Berkeley National Laboratory"/>
            <person name="Nybo J.L."/>
            <person name="Vesth T.C."/>
            <person name="Theobald S."/>
            <person name="Frisvad J.C."/>
            <person name="Larsen T.O."/>
            <person name="Kjaerboelling I."/>
            <person name="Rothschild-Mancinelli K."/>
            <person name="Lyhne E.K."/>
            <person name="Kogle M.E."/>
            <person name="Barry K."/>
            <person name="Clum A."/>
            <person name="Na H."/>
            <person name="Ledsgaard L."/>
            <person name="Lin J."/>
            <person name="Lipzen A."/>
            <person name="Kuo A."/>
            <person name="Riley R."/>
            <person name="Mondo S."/>
            <person name="Labutti K."/>
            <person name="Haridas S."/>
            <person name="Pangalinan J."/>
            <person name="Salamov A.A."/>
            <person name="Simmons B.A."/>
            <person name="Magnuson J.K."/>
            <person name="Chen J."/>
            <person name="Drula E."/>
            <person name="Henrissat B."/>
            <person name="Wiebenga A."/>
            <person name="Lubbers R.J."/>
            <person name="Gomes A.C."/>
            <person name="Macurrencykelacurrency M.R."/>
            <person name="Stajich J."/>
            <person name="Grigoriev I.V."/>
            <person name="Mortensen U.H."/>
            <person name="De Vries R.P."/>
            <person name="Baker S.E."/>
            <person name="Andersen M.R."/>
        </authorList>
    </citation>
    <scope>NUCLEOTIDE SEQUENCE [LARGE SCALE GENOMIC DNA]</scope>
    <source>
        <strain evidence="1 2">CBS 449.75</strain>
    </source>
</reference>
<dbReference type="RefSeq" id="XP_070881978.1">
    <property type="nucleotide sequence ID" value="XM_071026518.1"/>
</dbReference>
<organism evidence="1 2">
    <name type="scientific">Aspergillus lucknowensis</name>
    <dbReference type="NCBI Taxonomy" id="176173"/>
    <lineage>
        <taxon>Eukaryota</taxon>
        <taxon>Fungi</taxon>
        <taxon>Dikarya</taxon>
        <taxon>Ascomycota</taxon>
        <taxon>Pezizomycotina</taxon>
        <taxon>Eurotiomycetes</taxon>
        <taxon>Eurotiomycetidae</taxon>
        <taxon>Eurotiales</taxon>
        <taxon>Aspergillaceae</taxon>
        <taxon>Aspergillus</taxon>
        <taxon>Aspergillus subgen. Nidulantes</taxon>
    </lineage>
</organism>
<proteinExistence type="predicted"/>